<dbReference type="EMBL" id="FMYW01000018">
    <property type="protein sequence ID" value="SDC72955.1"/>
    <property type="molecule type" value="Genomic_DNA"/>
</dbReference>
<gene>
    <name evidence="1" type="ORF">SAMN04487864_1182</name>
</gene>
<dbReference type="OrthoDB" id="1447122at2"/>
<name>A0A1G6P0M0_9FIRM</name>
<sequence length="89" mass="10049">MSGKEKLLAKLLAKPMPKDFTKQQLDSLMSKCGCIKMAGGRGSSIKYIYRINAHTTKKLIFDEPHPGNNLYSYQIEKVIEFLKSIGQLD</sequence>
<evidence type="ECO:0000313" key="1">
    <source>
        <dbReference type="EMBL" id="SDC72955.1"/>
    </source>
</evidence>
<evidence type="ECO:0000313" key="2">
    <source>
        <dbReference type="Proteomes" id="UP000198943"/>
    </source>
</evidence>
<dbReference type="RefSeq" id="WP_093731071.1">
    <property type="nucleotide sequence ID" value="NZ_FMYW01000018.1"/>
</dbReference>
<protein>
    <recommendedName>
        <fullName evidence="3">HicA toxin of toxin-antitoxin</fullName>
    </recommendedName>
</protein>
<dbReference type="AlphaFoldDB" id="A0A1G6P0M0"/>
<organism evidence="1 2">
    <name type="scientific">Succiniclasticum ruminis</name>
    <dbReference type="NCBI Taxonomy" id="40841"/>
    <lineage>
        <taxon>Bacteria</taxon>
        <taxon>Bacillati</taxon>
        <taxon>Bacillota</taxon>
        <taxon>Negativicutes</taxon>
        <taxon>Acidaminococcales</taxon>
        <taxon>Acidaminococcaceae</taxon>
        <taxon>Succiniclasticum</taxon>
    </lineage>
</organism>
<accession>A0A1G6P0M0</accession>
<evidence type="ECO:0008006" key="3">
    <source>
        <dbReference type="Google" id="ProtNLM"/>
    </source>
</evidence>
<dbReference type="Proteomes" id="UP000198943">
    <property type="component" value="Unassembled WGS sequence"/>
</dbReference>
<reference evidence="2" key="1">
    <citation type="submission" date="2016-10" db="EMBL/GenBank/DDBJ databases">
        <authorList>
            <person name="Varghese N."/>
            <person name="Submissions S."/>
        </authorList>
    </citation>
    <scope>NUCLEOTIDE SEQUENCE [LARGE SCALE GENOMIC DNA]</scope>
    <source>
        <strain evidence="2">DSM 11005</strain>
    </source>
</reference>
<proteinExistence type="predicted"/>
<keyword evidence="2" id="KW-1185">Reference proteome</keyword>